<dbReference type="OrthoDB" id="1733559at2759"/>
<dbReference type="Proteomes" id="UP000326396">
    <property type="component" value="Linkage Group LG6"/>
</dbReference>
<evidence type="ECO:0000256" key="1">
    <source>
        <dbReference type="SAM" id="MobiDB-lite"/>
    </source>
</evidence>
<dbReference type="AlphaFoldDB" id="A0A5N6MCN5"/>
<dbReference type="EMBL" id="SZYD01000016">
    <property type="protein sequence ID" value="KAD3338153.1"/>
    <property type="molecule type" value="Genomic_DNA"/>
</dbReference>
<feature type="compositionally biased region" description="Basic and acidic residues" evidence="1">
    <location>
        <begin position="211"/>
        <end position="227"/>
    </location>
</feature>
<organism evidence="3 4">
    <name type="scientific">Mikania micrantha</name>
    <name type="common">bitter vine</name>
    <dbReference type="NCBI Taxonomy" id="192012"/>
    <lineage>
        <taxon>Eukaryota</taxon>
        <taxon>Viridiplantae</taxon>
        <taxon>Streptophyta</taxon>
        <taxon>Embryophyta</taxon>
        <taxon>Tracheophyta</taxon>
        <taxon>Spermatophyta</taxon>
        <taxon>Magnoliopsida</taxon>
        <taxon>eudicotyledons</taxon>
        <taxon>Gunneridae</taxon>
        <taxon>Pentapetalae</taxon>
        <taxon>asterids</taxon>
        <taxon>campanulids</taxon>
        <taxon>Asterales</taxon>
        <taxon>Asteraceae</taxon>
        <taxon>Asteroideae</taxon>
        <taxon>Heliantheae alliance</taxon>
        <taxon>Eupatorieae</taxon>
        <taxon>Mikania</taxon>
    </lineage>
</organism>
<protein>
    <recommendedName>
        <fullName evidence="5">Pectinesterase inhibitor domain-containing protein</fullName>
    </recommendedName>
</protein>
<feature type="region of interest" description="Disordered" evidence="1">
    <location>
        <begin position="262"/>
        <end position="290"/>
    </location>
</feature>
<dbReference type="InterPro" id="IPR035513">
    <property type="entry name" value="Invertase/methylesterase_inhib"/>
</dbReference>
<dbReference type="Gene3D" id="1.20.140.40">
    <property type="entry name" value="Invertase/pectin methylesterase inhibitor family protein"/>
    <property type="match status" value="1"/>
</dbReference>
<accession>A0A5N6MCN5</accession>
<evidence type="ECO:0000313" key="3">
    <source>
        <dbReference type="EMBL" id="KAD3338153.1"/>
    </source>
</evidence>
<dbReference type="SUPFAM" id="SSF101148">
    <property type="entry name" value="Plant invertase/pectin methylesterase inhibitor"/>
    <property type="match status" value="1"/>
</dbReference>
<evidence type="ECO:0008006" key="5">
    <source>
        <dbReference type="Google" id="ProtNLM"/>
    </source>
</evidence>
<name>A0A5N6MCN5_9ASTR</name>
<reference evidence="3 4" key="1">
    <citation type="submission" date="2019-05" db="EMBL/GenBank/DDBJ databases">
        <title>Mikania micrantha, genome provides insights into the molecular mechanism of rapid growth.</title>
        <authorList>
            <person name="Liu B."/>
        </authorList>
    </citation>
    <scope>NUCLEOTIDE SEQUENCE [LARGE SCALE GENOMIC DNA]</scope>
    <source>
        <strain evidence="3">NLD-2019</strain>
        <tissue evidence="3">Leaf</tissue>
    </source>
</reference>
<keyword evidence="4" id="KW-1185">Reference proteome</keyword>
<feature type="region of interest" description="Disordered" evidence="1">
    <location>
        <begin position="211"/>
        <end position="236"/>
    </location>
</feature>
<evidence type="ECO:0000313" key="4">
    <source>
        <dbReference type="Proteomes" id="UP000326396"/>
    </source>
</evidence>
<evidence type="ECO:0000256" key="2">
    <source>
        <dbReference type="SAM" id="SignalP"/>
    </source>
</evidence>
<sequence length="465" mass="49577">MKFDNYILVIISILFLCFVIFTKGTDFSQSSSNEEEIYDDIKKTFRPALDDANEKLGPVSSLDIDLDEAKEALGPIPSFDEAKEALGPVSSSVLDKAKEALGPISPATLDEAKEALGPAASKAKEILAPISPAALEEAKDVLGPASAKAKEILGPASAKAKEVLGPASAKAKEVLGPASAKAKEVLGPASSNIIDKARDKLDSITSWITQNKEEVTSETHQESDPKEAPGPASAFDPYGILDGAKQKFDSLLDAITHEKIQISQKESGPISSSDEDRSSPSPTSAPAPILPSTFEEAKHAIGSYSSKAIDAAKEKFSSISSYISENKLQISPVSDTKLHSTPVYLDHDVALAVESMIKQAESNSQLAIDEAKTLFSDPLVDSSDTGKCVKECLGHYESCNLKLNKAMEDLKARNVELLTDDIGAAEGEIYACQKCYKDTQSPFNDLEAATIKATRECLNVLDHSA</sequence>
<dbReference type="SUPFAM" id="SSF58113">
    <property type="entry name" value="Apolipoprotein A-I"/>
    <property type="match status" value="1"/>
</dbReference>
<keyword evidence="2" id="KW-0732">Signal</keyword>
<comment type="caution">
    <text evidence="3">The sequence shown here is derived from an EMBL/GenBank/DDBJ whole genome shotgun (WGS) entry which is preliminary data.</text>
</comment>
<feature type="chain" id="PRO_5024318312" description="Pectinesterase inhibitor domain-containing protein" evidence="2">
    <location>
        <begin position="25"/>
        <end position="465"/>
    </location>
</feature>
<proteinExistence type="predicted"/>
<gene>
    <name evidence="3" type="ORF">E3N88_33674</name>
</gene>
<feature type="signal peptide" evidence="2">
    <location>
        <begin position="1"/>
        <end position="24"/>
    </location>
</feature>